<organism evidence="1 2">
    <name type="scientific">Photobacterium gaetbulicola Gung47</name>
    <dbReference type="NCBI Taxonomy" id="658445"/>
    <lineage>
        <taxon>Bacteria</taxon>
        <taxon>Pseudomonadati</taxon>
        <taxon>Pseudomonadota</taxon>
        <taxon>Gammaproteobacteria</taxon>
        <taxon>Vibrionales</taxon>
        <taxon>Vibrionaceae</taxon>
        <taxon>Photobacterium</taxon>
    </lineage>
</organism>
<accession>A0A0C5WK37</accession>
<sequence>MVTPHQYHRFGTDTDIVANIEFVDFPARFTVTGLLIAVEVTHHRTLEPIIVSIAVIAMAAFDDNVFVFDGFMEHFHFRPVLVAHHCSVLFETGKTVTDEKQFESHSQMFAPAVMAANRNVSVGWPRFFRRQ</sequence>
<dbReference type="Proteomes" id="UP000032303">
    <property type="component" value="Chromosome 1"/>
</dbReference>
<evidence type="ECO:0000313" key="2">
    <source>
        <dbReference type="Proteomes" id="UP000032303"/>
    </source>
</evidence>
<protein>
    <submittedName>
        <fullName evidence="1">Uncharacterized protein</fullName>
    </submittedName>
</protein>
<keyword evidence="2" id="KW-1185">Reference proteome</keyword>
<evidence type="ECO:0000313" key="1">
    <source>
        <dbReference type="EMBL" id="AJR06592.1"/>
    </source>
</evidence>
<dbReference type="KEGG" id="pgb:H744_1c1574"/>
<dbReference type="AlphaFoldDB" id="A0A0C5WK37"/>
<gene>
    <name evidence="1" type="ORF">H744_1c1574</name>
</gene>
<proteinExistence type="predicted"/>
<reference evidence="1 2" key="1">
    <citation type="submission" date="2013-05" db="EMBL/GenBank/DDBJ databases">
        <title>Complete genome sequence of the lipase-producing bacterium Photobacterium gaetbulicola Gung47.</title>
        <authorList>
            <person name="Kim Y.-O."/>
        </authorList>
    </citation>
    <scope>NUCLEOTIDE SEQUENCE [LARGE SCALE GENOMIC DNA]</scope>
    <source>
        <strain evidence="1 2">Gung47</strain>
    </source>
</reference>
<dbReference type="HOGENOM" id="CLU_1925609_0_0_6"/>
<dbReference type="EMBL" id="CP005973">
    <property type="protein sequence ID" value="AJR06592.1"/>
    <property type="molecule type" value="Genomic_DNA"/>
</dbReference>
<name>A0A0C5WK37_9GAMM</name>